<dbReference type="GO" id="GO:0008270">
    <property type="term" value="F:zinc ion binding"/>
    <property type="evidence" value="ECO:0007669"/>
    <property type="project" value="UniProtKB-KW"/>
</dbReference>
<evidence type="ECO:0000256" key="1">
    <source>
        <dbReference type="ARBA" id="ARBA00022723"/>
    </source>
</evidence>
<keyword evidence="1" id="KW-0479">Metal-binding</keyword>
<evidence type="ECO:0000256" key="4">
    <source>
        <dbReference type="SAM" id="Coils"/>
    </source>
</evidence>
<keyword evidence="2" id="KW-0863">Zinc-finger</keyword>
<reference evidence="7" key="1">
    <citation type="submission" date="2022-03" db="EMBL/GenBank/DDBJ databases">
        <authorList>
            <person name="Tunstrom K."/>
        </authorList>
    </citation>
    <scope>NUCLEOTIDE SEQUENCE</scope>
</reference>
<feature type="domain" description="Zinc finger PHD-type" evidence="5">
    <location>
        <begin position="5"/>
        <end position="54"/>
    </location>
</feature>
<keyword evidence="4" id="KW-0175">Coiled coil</keyword>
<dbReference type="Pfam" id="PF25298">
    <property type="entry name" value="Baculo_FP_2nd"/>
    <property type="match status" value="1"/>
</dbReference>
<dbReference type="PANTHER" id="PTHR11505">
    <property type="entry name" value="L1 TRANSPOSABLE ELEMENT-RELATED"/>
    <property type="match status" value="1"/>
</dbReference>
<keyword evidence="3" id="KW-0862">Zinc</keyword>
<dbReference type="Gene3D" id="3.30.70.1820">
    <property type="entry name" value="L1 transposable element, RRM domain"/>
    <property type="match status" value="1"/>
</dbReference>
<evidence type="ECO:0000313" key="8">
    <source>
        <dbReference type="Proteomes" id="UP001153954"/>
    </source>
</evidence>
<dbReference type="InterPro" id="IPR011011">
    <property type="entry name" value="Znf_FYVE_PHD"/>
</dbReference>
<evidence type="ECO:0000313" key="6">
    <source>
        <dbReference type="EMBL" id="CAH2103004.1"/>
    </source>
</evidence>
<evidence type="ECO:0000313" key="7">
    <source>
        <dbReference type="EMBL" id="CAH2104074.1"/>
    </source>
</evidence>
<keyword evidence="8" id="KW-1185">Reference proteome</keyword>
<evidence type="ECO:0000259" key="5">
    <source>
        <dbReference type="SMART" id="SM00249"/>
    </source>
</evidence>
<evidence type="ECO:0000256" key="3">
    <source>
        <dbReference type="ARBA" id="ARBA00022833"/>
    </source>
</evidence>
<name>A0AAU9UWN2_EUPED</name>
<comment type="caution">
    <text evidence="7">The sequence shown here is derived from an EMBL/GenBank/DDBJ whole genome shotgun (WGS) entry which is preliminary data.</text>
</comment>
<evidence type="ECO:0000256" key="2">
    <source>
        <dbReference type="ARBA" id="ARBA00022771"/>
    </source>
</evidence>
<dbReference type="AlphaFoldDB" id="A0AAU9UWN2"/>
<dbReference type="EMBL" id="CAKOGL010000026">
    <property type="protein sequence ID" value="CAH2104074.1"/>
    <property type="molecule type" value="Genomic_DNA"/>
</dbReference>
<organism evidence="7 8">
    <name type="scientific">Euphydryas editha</name>
    <name type="common">Edith's checkerspot</name>
    <dbReference type="NCBI Taxonomy" id="104508"/>
    <lineage>
        <taxon>Eukaryota</taxon>
        <taxon>Metazoa</taxon>
        <taxon>Ecdysozoa</taxon>
        <taxon>Arthropoda</taxon>
        <taxon>Hexapoda</taxon>
        <taxon>Insecta</taxon>
        <taxon>Pterygota</taxon>
        <taxon>Neoptera</taxon>
        <taxon>Endopterygota</taxon>
        <taxon>Lepidoptera</taxon>
        <taxon>Glossata</taxon>
        <taxon>Ditrysia</taxon>
        <taxon>Papilionoidea</taxon>
        <taxon>Nymphalidae</taxon>
        <taxon>Nymphalinae</taxon>
        <taxon>Euphydryas</taxon>
    </lineage>
</organism>
<dbReference type="InterPro" id="IPR004244">
    <property type="entry name" value="Transposase_22"/>
</dbReference>
<dbReference type="SMART" id="SM00249">
    <property type="entry name" value="PHD"/>
    <property type="match status" value="1"/>
</dbReference>
<accession>A0AAU9UWN2</accession>
<dbReference type="EMBL" id="CAKOGL010000025">
    <property type="protein sequence ID" value="CAH2103004.1"/>
    <property type="molecule type" value="Genomic_DNA"/>
</dbReference>
<dbReference type="InterPro" id="IPR001965">
    <property type="entry name" value="Znf_PHD"/>
</dbReference>
<dbReference type="Gene3D" id="3.30.40.10">
    <property type="entry name" value="Zinc/RING finger domain, C3HC4 (zinc finger)"/>
    <property type="match status" value="1"/>
</dbReference>
<sequence>MKFACCKSTTGGATDSLTCTKCKLNYHIQCLQASGIKKDGKLEIRKHWICPECTLTVPRRGNNDNTPVRGVSNLSRSEEDISVDNNNVTLRRGGSSSMNMMLDFTCGTEHGESSIIELIRSVVSSEISILKDDFKKSMIPLQEELKSIREEFLGMKECFEFINSNFDNFNKRIENCEKDVQKLNKQFSELGEIRSSIATLKEENNVREQWARRSNVEIYGIPERKNENLLSILQNISEKTKCKLNPNTDIDFVTRVASKNKDVKKPKPIIVKFLCRWKKDDFLSQIRKLNLKCNDLGFSGNSNSVYFNDHLTSFNKGLLQSVKKIAKEKKYQFVWIKNCSIMVRRSSTSAVLHIGRESDLKKIV</sequence>
<dbReference type="InterPro" id="IPR013083">
    <property type="entry name" value="Znf_RING/FYVE/PHD"/>
</dbReference>
<dbReference type="InterPro" id="IPR057251">
    <property type="entry name" value="FP_C"/>
</dbReference>
<gene>
    <name evidence="6" type="ORF">EEDITHA_LOCUS17566</name>
    <name evidence="7" type="ORF">EEDITHA_LOCUS18502</name>
</gene>
<dbReference type="CDD" id="cd15489">
    <property type="entry name" value="PHD_SF"/>
    <property type="match status" value="1"/>
</dbReference>
<dbReference type="Proteomes" id="UP001153954">
    <property type="component" value="Unassembled WGS sequence"/>
</dbReference>
<dbReference type="SUPFAM" id="SSF57903">
    <property type="entry name" value="FYVE/PHD zinc finger"/>
    <property type="match status" value="1"/>
</dbReference>
<dbReference type="InterPro" id="IPR019787">
    <property type="entry name" value="Znf_PHD-finger"/>
</dbReference>
<feature type="coiled-coil region" evidence="4">
    <location>
        <begin position="166"/>
        <end position="193"/>
    </location>
</feature>
<protein>
    <recommendedName>
        <fullName evidence="5">Zinc finger PHD-type domain-containing protein</fullName>
    </recommendedName>
</protein>
<dbReference type="Pfam" id="PF00628">
    <property type="entry name" value="PHD"/>
    <property type="match status" value="1"/>
</dbReference>
<proteinExistence type="predicted"/>